<dbReference type="EMBL" id="SJZJ01000031">
    <property type="protein sequence ID" value="TCJ21653.1"/>
    <property type="molecule type" value="Genomic_DNA"/>
</dbReference>
<name>A0A4R1BUP8_9ACTN</name>
<gene>
    <name evidence="2" type="ORF">EPD65_14595</name>
</gene>
<protein>
    <submittedName>
        <fullName evidence="2">Uncharacterized protein</fullName>
    </submittedName>
</protein>
<evidence type="ECO:0000313" key="3">
    <source>
        <dbReference type="Proteomes" id="UP000295453"/>
    </source>
</evidence>
<sequence>MASPPKNDAWGPYAAHEQRFVFIKRAGALKPYLGYVVEWPLTANSNRFLVAFVEDGVRRTFRMEWFERRLLVPVEVDPNASTRRPGGPSSVALGAPPL</sequence>
<evidence type="ECO:0000313" key="2">
    <source>
        <dbReference type="EMBL" id="TCJ21653.1"/>
    </source>
</evidence>
<keyword evidence="3" id="KW-1185">Reference proteome</keyword>
<dbReference type="AlphaFoldDB" id="A0A4R1BUP8"/>
<reference evidence="2 3" key="1">
    <citation type="submission" date="2019-03" db="EMBL/GenBank/DDBJ databases">
        <authorList>
            <person name="Kim M.K.M."/>
        </authorList>
    </citation>
    <scope>NUCLEOTIDE SEQUENCE [LARGE SCALE GENOMIC DNA]</scope>
    <source>
        <strain evidence="2 3">18JY15-6</strain>
    </source>
</reference>
<feature type="region of interest" description="Disordered" evidence="1">
    <location>
        <begin position="78"/>
        <end position="98"/>
    </location>
</feature>
<dbReference type="Proteomes" id="UP000295453">
    <property type="component" value="Unassembled WGS sequence"/>
</dbReference>
<dbReference type="OrthoDB" id="3747857at2"/>
<comment type="caution">
    <text evidence="2">The sequence shown here is derived from an EMBL/GenBank/DDBJ whole genome shotgun (WGS) entry which is preliminary data.</text>
</comment>
<proteinExistence type="predicted"/>
<accession>A0A4R1BUP8</accession>
<evidence type="ECO:0000256" key="1">
    <source>
        <dbReference type="SAM" id="MobiDB-lite"/>
    </source>
</evidence>
<organism evidence="2 3">
    <name type="scientific">Nocardioides jejuensis</name>
    <dbReference type="NCBI Taxonomy" id="2502782"/>
    <lineage>
        <taxon>Bacteria</taxon>
        <taxon>Bacillati</taxon>
        <taxon>Actinomycetota</taxon>
        <taxon>Actinomycetes</taxon>
        <taxon>Propionibacteriales</taxon>
        <taxon>Nocardioidaceae</taxon>
        <taxon>Nocardioides</taxon>
    </lineage>
</organism>